<evidence type="ECO:0000256" key="3">
    <source>
        <dbReference type="SAM" id="Phobius"/>
    </source>
</evidence>
<dbReference type="EMBL" id="LAQL01000002">
    <property type="protein sequence ID" value="KLN62373.1"/>
    <property type="molecule type" value="Genomic_DNA"/>
</dbReference>
<dbReference type="NCBIfam" id="TIGR02302">
    <property type="entry name" value="aProt_lowcomp"/>
    <property type="match status" value="1"/>
</dbReference>
<keyword evidence="5" id="KW-1185">Reference proteome</keyword>
<keyword evidence="1" id="KW-0175">Coiled coil</keyword>
<comment type="caution">
    <text evidence="4">The sequence shown here is derived from an EMBL/GenBank/DDBJ whole genome shotgun (WGS) entry which is preliminary data.</text>
</comment>
<feature type="compositionally biased region" description="Polar residues" evidence="2">
    <location>
        <begin position="648"/>
        <end position="663"/>
    </location>
</feature>
<feature type="transmembrane region" description="Helical" evidence="3">
    <location>
        <begin position="42"/>
        <end position="62"/>
    </location>
</feature>
<dbReference type="OrthoDB" id="8477685at2"/>
<keyword evidence="3" id="KW-1133">Transmembrane helix</keyword>
<proteinExistence type="predicted"/>
<feature type="transmembrane region" description="Helical" evidence="3">
    <location>
        <begin position="74"/>
        <end position="93"/>
    </location>
</feature>
<protein>
    <recommendedName>
        <fullName evidence="6">TIGR02302 family protein</fullName>
    </recommendedName>
</protein>
<dbReference type="AlphaFoldDB" id="A0A0H2MIY3"/>
<feature type="coiled-coil region" evidence="1">
    <location>
        <begin position="498"/>
        <end position="542"/>
    </location>
</feature>
<dbReference type="Proteomes" id="UP000035444">
    <property type="component" value="Unassembled WGS sequence"/>
</dbReference>
<sequence>MDSTARRRPQLKKQAIRPELGLPWKIQAKTNLTKIILFWENFWKASSLFWGILGAVITLILLDFPAQIPVWGHISFLVLSGILIIYAGIKALLSTKMPTRYQTLRRLEQDNQLSHRPLSSLDDRPIKTSKTGLGLWLNNKKRLAASLNSLKLTSPKPQIFKLDPYGLRSLIIMGLFIAAFSFHQWPSRLTSAFEFKKLTSLANQQGTTFSLWLTPPDYTGMSPLFYDQSFTPPEEINLPKGSKVIAQFHGEETPPDIQLGAHTFPTEQTGKLNHQSEFVIEQSGTLEIGSSFSSLISTKINLIEDSPPKIFLTEQPQGNDLGLLRISYEAHDDYGTNLLTIELWPMGDTSEAEKTQIKLPLPASKVTEYKGQHYLDLTDNILAGEEVWFQLSVQDLIEQQSQTDAIKIIIPERDFTHPLAQQLVQLRKDLNTPGSKLDVIATLGLLVKKPETYNHDSLVALTMSIAGKHLLFNHTPPAVKESQSILWKTALHLEDGRISTAQRELRNIQQQLRDALSSNADQDEISRLMDQLQQAVDQLLTNMLEDFLNNADKKAPAQASDNAQTIESKDLQNMIEQARMLAENGSMEEAMEMLSQLQNMLENLAFQQGQQPGNNANDVGRETFEKLQELTKRQEELLENSYKRQQEAQKQQDGNGSKPSPQTMPGDGRPGEQAREQKNERYRDAKSQERIRQELEQMMENIQELLGNLPEDFDQAEQSMGIARDALQGQDGEGKENEQAVRAQTRSLRKLQNGTEQAAAKYLKMLSQAPERGSGWVRGKDGSGRDPFGRNIGNKGGSIAKQGVPLPNETDVMRSRSILEELRNRRNDRQRSQEERTYIQKLLERF</sequence>
<name>A0A0H2MIY3_9PROT</name>
<dbReference type="Pfam" id="PF13779">
    <property type="entry name" value="DUF4175"/>
    <property type="match status" value="1"/>
</dbReference>
<evidence type="ECO:0000256" key="2">
    <source>
        <dbReference type="SAM" id="MobiDB-lite"/>
    </source>
</evidence>
<feature type="region of interest" description="Disordered" evidence="2">
    <location>
        <begin position="728"/>
        <end position="752"/>
    </location>
</feature>
<evidence type="ECO:0008006" key="6">
    <source>
        <dbReference type="Google" id="ProtNLM"/>
    </source>
</evidence>
<feature type="compositionally biased region" description="Basic and acidic residues" evidence="2">
    <location>
        <begin position="778"/>
        <end position="788"/>
    </location>
</feature>
<feature type="compositionally biased region" description="Basic and acidic residues" evidence="2">
    <location>
        <begin position="669"/>
        <end position="688"/>
    </location>
</feature>
<dbReference type="RefSeq" id="WP_047762496.1">
    <property type="nucleotide sequence ID" value="NZ_LAQL01000002.1"/>
</dbReference>
<keyword evidence="3" id="KW-0472">Membrane</keyword>
<evidence type="ECO:0000313" key="4">
    <source>
        <dbReference type="EMBL" id="KLN62373.1"/>
    </source>
</evidence>
<feature type="compositionally biased region" description="Polar residues" evidence="2">
    <location>
        <begin position="742"/>
        <end position="752"/>
    </location>
</feature>
<feature type="region of interest" description="Disordered" evidence="2">
    <location>
        <begin position="772"/>
        <end position="812"/>
    </location>
</feature>
<feature type="region of interest" description="Disordered" evidence="2">
    <location>
        <begin position="643"/>
        <end position="688"/>
    </location>
</feature>
<feature type="transmembrane region" description="Helical" evidence="3">
    <location>
        <begin position="165"/>
        <end position="185"/>
    </location>
</feature>
<reference evidence="4 5" key="1">
    <citation type="submission" date="2015-03" db="EMBL/GenBank/DDBJ databases">
        <title>Genome Sequence of Kiloniella spongiae MEBiC09566, isolated from a marine sponge.</title>
        <authorList>
            <person name="Shao Z."/>
            <person name="Wang L."/>
            <person name="Li X."/>
        </authorList>
    </citation>
    <scope>NUCLEOTIDE SEQUENCE [LARGE SCALE GENOMIC DNA]</scope>
    <source>
        <strain evidence="4 5">MEBiC09566</strain>
    </source>
</reference>
<organism evidence="4 5">
    <name type="scientific">Kiloniella spongiae</name>
    <dbReference type="NCBI Taxonomy" id="1489064"/>
    <lineage>
        <taxon>Bacteria</taxon>
        <taxon>Pseudomonadati</taxon>
        <taxon>Pseudomonadota</taxon>
        <taxon>Alphaproteobacteria</taxon>
        <taxon>Rhodospirillales</taxon>
        <taxon>Kiloniellaceae</taxon>
        <taxon>Kiloniella</taxon>
    </lineage>
</organism>
<accession>A0A0H2MIY3</accession>
<dbReference type="InterPro" id="IPR012683">
    <property type="entry name" value="CHP02302_TM"/>
</dbReference>
<dbReference type="STRING" id="1489064.WH96_02380"/>
<gene>
    <name evidence="4" type="ORF">WH96_02380</name>
</gene>
<keyword evidence="3" id="KW-0812">Transmembrane</keyword>
<evidence type="ECO:0000256" key="1">
    <source>
        <dbReference type="SAM" id="Coils"/>
    </source>
</evidence>
<evidence type="ECO:0000313" key="5">
    <source>
        <dbReference type="Proteomes" id="UP000035444"/>
    </source>
</evidence>